<feature type="region of interest" description="Disordered" evidence="1">
    <location>
        <begin position="87"/>
        <end position="110"/>
    </location>
</feature>
<dbReference type="HOGENOM" id="CLU_1778813_0_0_1"/>
<evidence type="ECO:0000313" key="2">
    <source>
        <dbReference type="EMBL" id="CAZ83459.1"/>
    </source>
</evidence>
<accession>D5GG16</accession>
<dbReference type="Proteomes" id="UP000006911">
    <property type="component" value="Unassembled WGS sequence"/>
</dbReference>
<proteinExistence type="predicted"/>
<organism evidence="2 3">
    <name type="scientific">Tuber melanosporum (strain Mel28)</name>
    <name type="common">Perigord black truffle</name>
    <dbReference type="NCBI Taxonomy" id="656061"/>
    <lineage>
        <taxon>Eukaryota</taxon>
        <taxon>Fungi</taxon>
        <taxon>Dikarya</taxon>
        <taxon>Ascomycota</taxon>
        <taxon>Pezizomycotina</taxon>
        <taxon>Pezizomycetes</taxon>
        <taxon>Pezizales</taxon>
        <taxon>Tuberaceae</taxon>
        <taxon>Tuber</taxon>
    </lineage>
</organism>
<reference evidence="2 3" key="1">
    <citation type="journal article" date="2010" name="Nature">
        <title>Perigord black truffle genome uncovers evolutionary origins and mechanisms of symbiosis.</title>
        <authorList>
            <person name="Martin F."/>
            <person name="Kohler A."/>
            <person name="Murat C."/>
            <person name="Balestrini R."/>
            <person name="Coutinho P.M."/>
            <person name="Jaillon O."/>
            <person name="Montanini B."/>
            <person name="Morin E."/>
            <person name="Noel B."/>
            <person name="Percudani R."/>
            <person name="Porcel B."/>
            <person name="Rubini A."/>
            <person name="Amicucci A."/>
            <person name="Amselem J."/>
            <person name="Anthouard V."/>
            <person name="Arcioni S."/>
            <person name="Artiguenave F."/>
            <person name="Aury J.M."/>
            <person name="Ballario P."/>
            <person name="Bolchi A."/>
            <person name="Brenna A."/>
            <person name="Brun A."/>
            <person name="Buee M."/>
            <person name="Cantarel B."/>
            <person name="Chevalier G."/>
            <person name="Couloux A."/>
            <person name="Da Silva C."/>
            <person name="Denoeud F."/>
            <person name="Duplessis S."/>
            <person name="Ghignone S."/>
            <person name="Hilselberger B."/>
            <person name="Iotti M."/>
            <person name="Marcais B."/>
            <person name="Mello A."/>
            <person name="Miranda M."/>
            <person name="Pacioni G."/>
            <person name="Quesneville H."/>
            <person name="Riccioni C."/>
            <person name="Ruotolo R."/>
            <person name="Splivallo R."/>
            <person name="Stocchi V."/>
            <person name="Tisserant E."/>
            <person name="Viscomi A.R."/>
            <person name="Zambonelli A."/>
            <person name="Zampieri E."/>
            <person name="Henrissat B."/>
            <person name="Lebrun M.H."/>
            <person name="Paolocci F."/>
            <person name="Bonfante P."/>
            <person name="Ottonello S."/>
            <person name="Wincker P."/>
        </authorList>
    </citation>
    <scope>NUCLEOTIDE SEQUENCE [LARGE SCALE GENOMIC DNA]</scope>
    <source>
        <strain evidence="2 3">Mel28</strain>
    </source>
</reference>
<evidence type="ECO:0000313" key="3">
    <source>
        <dbReference type="Proteomes" id="UP000006911"/>
    </source>
</evidence>
<protein>
    <submittedName>
        <fullName evidence="2">(Perigord truffle) hypothetical protein</fullName>
    </submittedName>
</protein>
<dbReference type="InParanoid" id="D5GG16"/>
<sequence>MHRSTFVPMEKLSGGRHLTAVLERSFSCSEDQLQQEFVGNILFTLPELWKGLAPSNWLQPLQTGPPGLLITGPISTSRTHRRHYRDMPQNEELSNSHSHGMETGDEKGRRFELSKPPALLGITPTELNIIVIFTRACVTDGACAAT</sequence>
<dbReference type="EMBL" id="FN430231">
    <property type="protein sequence ID" value="CAZ83459.1"/>
    <property type="molecule type" value="Genomic_DNA"/>
</dbReference>
<dbReference type="AlphaFoldDB" id="D5GG16"/>
<evidence type="ECO:0000256" key="1">
    <source>
        <dbReference type="SAM" id="MobiDB-lite"/>
    </source>
</evidence>
<dbReference type="KEGG" id="tml:GSTUM_00007155001"/>
<name>D5GG16_TUBMM</name>
<feature type="compositionally biased region" description="Basic and acidic residues" evidence="1">
    <location>
        <begin position="99"/>
        <end position="110"/>
    </location>
</feature>
<keyword evidence="3" id="KW-1185">Reference proteome</keyword>
<gene>
    <name evidence="2" type="ORF">GSTUM_00007155001</name>
</gene>